<dbReference type="EMBL" id="JARJCW010000006">
    <property type="protein sequence ID" value="KAJ7223087.1"/>
    <property type="molecule type" value="Genomic_DNA"/>
</dbReference>
<dbReference type="AlphaFoldDB" id="A0AAD7E1G2"/>
<evidence type="ECO:0000313" key="2">
    <source>
        <dbReference type="Proteomes" id="UP001219525"/>
    </source>
</evidence>
<organism evidence="1 2">
    <name type="scientific">Mycena pura</name>
    <dbReference type="NCBI Taxonomy" id="153505"/>
    <lineage>
        <taxon>Eukaryota</taxon>
        <taxon>Fungi</taxon>
        <taxon>Dikarya</taxon>
        <taxon>Basidiomycota</taxon>
        <taxon>Agaricomycotina</taxon>
        <taxon>Agaricomycetes</taxon>
        <taxon>Agaricomycetidae</taxon>
        <taxon>Agaricales</taxon>
        <taxon>Marasmiineae</taxon>
        <taxon>Mycenaceae</taxon>
        <taxon>Mycena</taxon>
    </lineage>
</organism>
<reference evidence="1" key="1">
    <citation type="submission" date="2023-03" db="EMBL/GenBank/DDBJ databases">
        <title>Massive genome expansion in bonnet fungi (Mycena s.s.) driven by repeated elements and novel gene families across ecological guilds.</title>
        <authorList>
            <consortium name="Lawrence Berkeley National Laboratory"/>
            <person name="Harder C.B."/>
            <person name="Miyauchi S."/>
            <person name="Viragh M."/>
            <person name="Kuo A."/>
            <person name="Thoen E."/>
            <person name="Andreopoulos B."/>
            <person name="Lu D."/>
            <person name="Skrede I."/>
            <person name="Drula E."/>
            <person name="Henrissat B."/>
            <person name="Morin E."/>
            <person name="Kohler A."/>
            <person name="Barry K."/>
            <person name="LaButti K."/>
            <person name="Morin E."/>
            <person name="Salamov A."/>
            <person name="Lipzen A."/>
            <person name="Mereny Z."/>
            <person name="Hegedus B."/>
            <person name="Baldrian P."/>
            <person name="Stursova M."/>
            <person name="Weitz H."/>
            <person name="Taylor A."/>
            <person name="Grigoriev I.V."/>
            <person name="Nagy L.G."/>
            <person name="Martin F."/>
            <person name="Kauserud H."/>
        </authorList>
    </citation>
    <scope>NUCLEOTIDE SEQUENCE</scope>
    <source>
        <strain evidence="1">9144</strain>
    </source>
</reference>
<accession>A0AAD7E1G2</accession>
<proteinExistence type="predicted"/>
<dbReference type="Proteomes" id="UP001219525">
    <property type="component" value="Unassembled WGS sequence"/>
</dbReference>
<name>A0AAD7E1G2_9AGAR</name>
<gene>
    <name evidence="1" type="ORF">GGX14DRAFT_426811</name>
</gene>
<evidence type="ECO:0000313" key="1">
    <source>
        <dbReference type="EMBL" id="KAJ7223087.1"/>
    </source>
</evidence>
<protein>
    <submittedName>
        <fullName evidence="1">Uncharacterized protein</fullName>
    </submittedName>
</protein>
<sequence length="273" mass="29737">MSLVILDDQSSSLKYTGIWTGGGTTSHYDHTASASRAAGASMAYSFTGTTIAVVGSYDANTSCTGTFALDSNVTTFSSPVLSAPLNHQTIWSSALLSDAEHTLTYTLASCTSSSAGYVWFDYILYTASASNASTDGVVYFIDDSDSRIAYSGNWTAETSNDGDFQLTSHGGKQGCSFQLEFEGMVFIQSALLFSHSFRNCRLLVFFRRRLHPSRIFCSLPKQYFLQPALVSVRRPSKRQTHSCRLVPTSRIGLVLSGLIICCCNPIPRQTIPR</sequence>
<dbReference type="Gene3D" id="2.60.120.260">
    <property type="entry name" value="Galactose-binding domain-like"/>
    <property type="match status" value="1"/>
</dbReference>
<comment type="caution">
    <text evidence="1">The sequence shown here is derived from an EMBL/GenBank/DDBJ whole genome shotgun (WGS) entry which is preliminary data.</text>
</comment>
<keyword evidence="2" id="KW-1185">Reference proteome</keyword>